<dbReference type="CDD" id="cd06257">
    <property type="entry name" value="DnaJ"/>
    <property type="match status" value="1"/>
</dbReference>
<feature type="region of interest" description="Disordered" evidence="8">
    <location>
        <begin position="17"/>
        <end position="49"/>
    </location>
</feature>
<feature type="domain" description="J" evidence="9">
    <location>
        <begin position="65"/>
        <end position="120"/>
    </location>
</feature>
<dbReference type="Pfam" id="PF09320">
    <property type="entry name" value="DUF1977"/>
    <property type="match status" value="1"/>
</dbReference>
<comment type="subcellular location">
    <subcellularLocation>
        <location evidence="1">Membrane</location>
        <topology evidence="1">Single-pass membrane protein</topology>
    </subcellularLocation>
</comment>
<dbReference type="AlphaFoldDB" id="A0A7L4A1I3"/>
<evidence type="ECO:0000256" key="8">
    <source>
        <dbReference type="SAM" id="MobiDB-lite"/>
    </source>
</evidence>
<gene>
    <name evidence="10" type="primary">Dnajb14</name>
    <name evidence="10" type="ORF">CIRPEC_R13753</name>
</gene>
<evidence type="ECO:0000256" key="7">
    <source>
        <dbReference type="ARBA" id="ARBA00039610"/>
    </source>
</evidence>
<dbReference type="InterPro" id="IPR001623">
    <property type="entry name" value="DnaJ_domain"/>
</dbReference>
<keyword evidence="5" id="KW-0143">Chaperone</keyword>
<dbReference type="InterPro" id="IPR051100">
    <property type="entry name" value="DnaJ_subfamily_B/C"/>
</dbReference>
<dbReference type="GO" id="GO:0071218">
    <property type="term" value="P:cellular response to misfolded protein"/>
    <property type="evidence" value="ECO:0007669"/>
    <property type="project" value="TreeGrafter"/>
</dbReference>
<organism evidence="10 11">
    <name type="scientific">Circaetus pectoralis</name>
    <name type="common">black-chested snake-eagle</name>
    <dbReference type="NCBI Taxonomy" id="321084"/>
    <lineage>
        <taxon>Eukaryota</taxon>
        <taxon>Metazoa</taxon>
        <taxon>Chordata</taxon>
        <taxon>Craniata</taxon>
        <taxon>Vertebrata</taxon>
        <taxon>Euteleostomi</taxon>
        <taxon>Archelosauria</taxon>
        <taxon>Archosauria</taxon>
        <taxon>Dinosauria</taxon>
        <taxon>Saurischia</taxon>
        <taxon>Theropoda</taxon>
        <taxon>Coelurosauria</taxon>
        <taxon>Aves</taxon>
        <taxon>Neognathae</taxon>
        <taxon>Neoaves</taxon>
        <taxon>Telluraves</taxon>
        <taxon>Accipitrimorphae</taxon>
        <taxon>Accipitriformes</taxon>
        <taxon>Accipitridae</taxon>
        <taxon>Accipitrinae</taxon>
        <taxon>Circaetus</taxon>
    </lineage>
</organism>
<dbReference type="PROSITE" id="PS50076">
    <property type="entry name" value="DNAJ_2"/>
    <property type="match status" value="1"/>
</dbReference>
<comment type="similarity">
    <text evidence="6">Belongs to the DnaJ family. DNAJB12/DNAJB14 subfamily.</text>
</comment>
<dbReference type="PANTHER" id="PTHR43908">
    <property type="entry name" value="AT29763P-RELATED"/>
    <property type="match status" value="1"/>
</dbReference>
<evidence type="ECO:0000256" key="2">
    <source>
        <dbReference type="ARBA" id="ARBA00022692"/>
    </source>
</evidence>
<keyword evidence="2" id="KW-0812">Transmembrane</keyword>
<dbReference type="Gene3D" id="1.10.287.110">
    <property type="entry name" value="DnaJ domain"/>
    <property type="match status" value="2"/>
</dbReference>
<name>A0A7L4A1I3_9AVES</name>
<feature type="non-terminal residue" evidence="10">
    <location>
        <position position="1"/>
    </location>
</feature>
<dbReference type="SMART" id="SM00271">
    <property type="entry name" value="DnaJ"/>
    <property type="match status" value="1"/>
</dbReference>
<protein>
    <recommendedName>
        <fullName evidence="7">DnaJ homolog subfamily B member 14</fullName>
    </recommendedName>
</protein>
<evidence type="ECO:0000256" key="5">
    <source>
        <dbReference type="ARBA" id="ARBA00023186"/>
    </source>
</evidence>
<keyword evidence="3" id="KW-1133">Transmembrane helix</keyword>
<reference evidence="10 11" key="1">
    <citation type="submission" date="2019-09" db="EMBL/GenBank/DDBJ databases">
        <title>Bird 10,000 Genomes (B10K) Project - Family phase.</title>
        <authorList>
            <person name="Zhang G."/>
        </authorList>
    </citation>
    <scope>NUCLEOTIDE SEQUENCE [LARGE SCALE GENOMIC DNA]</scope>
    <source>
        <strain evidence="10">B10K-DU-010-60</strain>
        <tissue evidence="10">Muscle</tissue>
    </source>
</reference>
<evidence type="ECO:0000256" key="6">
    <source>
        <dbReference type="ARBA" id="ARBA00038010"/>
    </source>
</evidence>
<dbReference type="Proteomes" id="UP000562238">
    <property type="component" value="Unassembled WGS sequence"/>
</dbReference>
<dbReference type="InterPro" id="IPR036869">
    <property type="entry name" value="J_dom_sf"/>
</dbReference>
<dbReference type="PRINTS" id="PR00625">
    <property type="entry name" value="JDOMAIN"/>
</dbReference>
<feature type="region of interest" description="Disordered" evidence="8">
    <location>
        <begin position="169"/>
        <end position="190"/>
    </location>
</feature>
<evidence type="ECO:0000256" key="1">
    <source>
        <dbReference type="ARBA" id="ARBA00004167"/>
    </source>
</evidence>
<dbReference type="PANTHER" id="PTHR43908:SF4">
    <property type="entry name" value="DNAJ HOMOLOG SUBFAMILY B MEMBER 14"/>
    <property type="match status" value="1"/>
</dbReference>
<dbReference type="Pfam" id="PF00226">
    <property type="entry name" value="DnaJ"/>
    <property type="match status" value="1"/>
</dbReference>
<dbReference type="GO" id="GO:0005789">
    <property type="term" value="C:endoplasmic reticulum membrane"/>
    <property type="evidence" value="ECO:0007669"/>
    <property type="project" value="TreeGrafter"/>
</dbReference>
<proteinExistence type="inferred from homology"/>
<evidence type="ECO:0000313" key="10">
    <source>
        <dbReference type="EMBL" id="NXW19054.1"/>
    </source>
</evidence>
<evidence type="ECO:0000313" key="11">
    <source>
        <dbReference type="Proteomes" id="UP000562238"/>
    </source>
</evidence>
<evidence type="ECO:0000259" key="9">
    <source>
        <dbReference type="PROSITE" id="PS50076"/>
    </source>
</evidence>
<dbReference type="InterPro" id="IPR015399">
    <property type="entry name" value="DUF1977_DnaJ-like"/>
</dbReference>
<keyword evidence="11" id="KW-1185">Reference proteome</keyword>
<evidence type="ECO:0000256" key="4">
    <source>
        <dbReference type="ARBA" id="ARBA00023136"/>
    </source>
</evidence>
<sequence length="327" mass="36567">VLLEAIMKNGSTAGGGAYCRKPASSNDQSKPNSTKESNASAAGESGKGYTKDQMEGVFSIKKCKNYYEVLGVSKDAGEEDLKKAYRKLALNCLLFLASEIGNAYAVLSNPEKRKQYDLTGSEEQTCSHPSNGRFNFHRGCEADMTPEDLFNMFFGGAFPTGGVHSFSNGRAGYSHPNQHRQSGHEREEERGDGGFSMFIQLMPIIVLILVSLLSQLMVSNPPYALYSRSSTGQTIKMQTENLGVVYYVNKDFRNEYKGVSLQKVEKSVEEDYVSNIRNNCWKERQQKTDLLYAAKVYRDDRLRKKADSMSMDNCKELERLTSLYRGG</sequence>
<feature type="non-terminal residue" evidence="10">
    <location>
        <position position="327"/>
    </location>
</feature>
<dbReference type="SUPFAM" id="SSF46565">
    <property type="entry name" value="Chaperone J-domain"/>
    <property type="match status" value="1"/>
</dbReference>
<feature type="compositionally biased region" description="Polar residues" evidence="8">
    <location>
        <begin position="23"/>
        <end position="40"/>
    </location>
</feature>
<accession>A0A7L4A1I3</accession>
<comment type="caution">
    <text evidence="10">The sequence shown here is derived from an EMBL/GenBank/DDBJ whole genome shotgun (WGS) entry which is preliminary data.</text>
</comment>
<dbReference type="EMBL" id="VZZV01000340">
    <property type="protein sequence ID" value="NXW19054.1"/>
    <property type="molecule type" value="Genomic_DNA"/>
</dbReference>
<evidence type="ECO:0000256" key="3">
    <source>
        <dbReference type="ARBA" id="ARBA00022989"/>
    </source>
</evidence>
<dbReference type="GO" id="GO:0030544">
    <property type="term" value="F:Hsp70 protein binding"/>
    <property type="evidence" value="ECO:0007669"/>
    <property type="project" value="TreeGrafter"/>
</dbReference>
<keyword evidence="4" id="KW-0472">Membrane</keyword>